<dbReference type="InterPro" id="IPR027266">
    <property type="entry name" value="TrmE/GcvT-like"/>
</dbReference>
<dbReference type="GO" id="GO:0016740">
    <property type="term" value="F:transferase activity"/>
    <property type="evidence" value="ECO:0007669"/>
    <property type="project" value="UniProtKB-KW"/>
</dbReference>
<gene>
    <name evidence="2" type="ORF">AYI69_g3600</name>
</gene>
<dbReference type="SUPFAM" id="SSF103025">
    <property type="entry name" value="Folate-binding domain"/>
    <property type="match status" value="1"/>
</dbReference>
<organism evidence="2 3">
    <name type="scientific">Smittium culicis</name>
    <dbReference type="NCBI Taxonomy" id="133412"/>
    <lineage>
        <taxon>Eukaryota</taxon>
        <taxon>Fungi</taxon>
        <taxon>Fungi incertae sedis</taxon>
        <taxon>Zoopagomycota</taxon>
        <taxon>Kickxellomycotina</taxon>
        <taxon>Harpellomycetes</taxon>
        <taxon>Harpellales</taxon>
        <taxon>Legeriomycetaceae</taxon>
        <taxon>Smittium</taxon>
    </lineage>
</organism>
<comment type="caution">
    <text evidence="2">The sequence shown here is derived from an EMBL/GenBank/DDBJ whole genome shotgun (WGS) entry which is preliminary data.</text>
</comment>
<evidence type="ECO:0000256" key="1">
    <source>
        <dbReference type="SAM" id="MobiDB-lite"/>
    </source>
</evidence>
<feature type="region of interest" description="Disordered" evidence="1">
    <location>
        <begin position="307"/>
        <end position="326"/>
    </location>
</feature>
<dbReference type="Proteomes" id="UP000187429">
    <property type="component" value="Unassembled WGS sequence"/>
</dbReference>
<accession>A0A1R1YJC5</accession>
<keyword evidence="2" id="KW-0808">Transferase</keyword>
<evidence type="ECO:0000313" key="2">
    <source>
        <dbReference type="EMBL" id="OMJ26980.1"/>
    </source>
</evidence>
<evidence type="ECO:0000313" key="3">
    <source>
        <dbReference type="Proteomes" id="UP000187429"/>
    </source>
</evidence>
<reference evidence="3" key="1">
    <citation type="submission" date="2017-01" db="EMBL/GenBank/DDBJ databases">
        <authorList>
            <person name="Wang Y."/>
            <person name="White M."/>
            <person name="Kvist S."/>
            <person name="Moncalvo J.-M."/>
        </authorList>
    </citation>
    <scope>NUCLEOTIDE SEQUENCE [LARGE SCALE GENOMIC DNA]</scope>
    <source>
        <strain evidence="3">ID-206-W2</strain>
    </source>
</reference>
<dbReference type="PANTHER" id="PTHR22602:SF0">
    <property type="entry name" value="TRANSFERASE CAF17, MITOCHONDRIAL-RELATED"/>
    <property type="match status" value="1"/>
</dbReference>
<dbReference type="OrthoDB" id="191995at2759"/>
<keyword evidence="3" id="KW-1185">Reference proteome</keyword>
<proteinExistence type="predicted"/>
<dbReference type="AlphaFoldDB" id="A0A1R1YJC5"/>
<dbReference type="Gene3D" id="3.30.1360.120">
    <property type="entry name" value="Probable tRNA modification gtpase trme, domain 1"/>
    <property type="match status" value="1"/>
</dbReference>
<protein>
    <submittedName>
        <fullName evidence="2">Putative transferase CAF17, mitochondrial</fullName>
    </submittedName>
</protein>
<sequence length="388" mass="43220">MILNATTSPALRAYLSINRLRAKSIRTLLFSCSEENSQSKTIHFIKRNSIVHTSASPYSTSSGLSRGKETSSFNSTPFEDVLIKENLSSKFVNRYAKLDKRGLIQVSGEDAELLLQGLTTNQMSLISCGGSGIQTAFLLSNGRVLADAFVYPVNKPSSFSHTHYLIEIDDRIKDQVLRLLTMHKLRSKVLIKDVSNDYTIYSIWGNSIYTKILGKPDTTMSQNLPKGTLVYKFNEIMGADIWLKDNRCPSMGLRVILNSSQKRMLFGSRAYYKDAPPRRYKSFSLQTSAQPAEIFASATNTSLNQSAGLEHGASAGPARNPRKRADGKLASSSYNFALALFKLETVNTLEKLIALNLNCQTKDFDKLVIKSPSGKDIYVLPKFPSWWP</sequence>
<dbReference type="InterPro" id="IPR045179">
    <property type="entry name" value="YgfZ/GcvT"/>
</dbReference>
<dbReference type="GO" id="GO:0005759">
    <property type="term" value="C:mitochondrial matrix"/>
    <property type="evidence" value="ECO:0007669"/>
    <property type="project" value="TreeGrafter"/>
</dbReference>
<dbReference type="EMBL" id="LSSM01001246">
    <property type="protein sequence ID" value="OMJ26980.1"/>
    <property type="molecule type" value="Genomic_DNA"/>
</dbReference>
<dbReference type="GO" id="GO:0016226">
    <property type="term" value="P:iron-sulfur cluster assembly"/>
    <property type="evidence" value="ECO:0007669"/>
    <property type="project" value="TreeGrafter"/>
</dbReference>
<name>A0A1R1YJC5_9FUNG</name>
<dbReference type="PANTHER" id="PTHR22602">
    <property type="entry name" value="TRANSFERASE CAF17, MITOCHONDRIAL-RELATED"/>
    <property type="match status" value="1"/>
</dbReference>